<dbReference type="GO" id="GO:0046872">
    <property type="term" value="F:metal ion binding"/>
    <property type="evidence" value="ECO:0007669"/>
    <property type="project" value="UniProtKB-KW"/>
</dbReference>
<dbReference type="EMBL" id="FNIA01000001">
    <property type="protein sequence ID" value="SDM33414.1"/>
    <property type="molecule type" value="Genomic_DNA"/>
</dbReference>
<keyword evidence="5 7" id="KW-0408">Iron</keyword>
<dbReference type="SUPFAM" id="SSF140914">
    <property type="entry name" value="PriB N-terminal domain-like"/>
    <property type="match status" value="1"/>
</dbReference>
<dbReference type="CDD" id="cd06560">
    <property type="entry name" value="PriL"/>
    <property type="match status" value="1"/>
</dbReference>
<organism evidence="9 10">
    <name type="scientific">Haloarchaeobius iranensis</name>
    <dbReference type="NCBI Taxonomy" id="996166"/>
    <lineage>
        <taxon>Archaea</taxon>
        <taxon>Methanobacteriati</taxon>
        <taxon>Methanobacteriota</taxon>
        <taxon>Stenosarchaea group</taxon>
        <taxon>Halobacteria</taxon>
        <taxon>Halobacteriales</taxon>
        <taxon>Halorubellaceae</taxon>
        <taxon>Haloarchaeobius</taxon>
    </lineage>
</organism>
<feature type="domain" description="DNA primase large subunit C-terminal" evidence="8">
    <location>
        <begin position="228"/>
        <end position="328"/>
    </location>
</feature>
<evidence type="ECO:0000256" key="2">
    <source>
        <dbReference type="ARBA" id="ARBA00022515"/>
    </source>
</evidence>
<dbReference type="OrthoDB" id="46081at2157"/>
<comment type="cofactor">
    <cofactor evidence="7">
        <name>[4Fe-4S] cluster</name>
        <dbReference type="ChEBI" id="CHEBI:49883"/>
    </cofactor>
    <text evidence="7">Binds 1 [4Fe-4S] cluster.</text>
</comment>
<dbReference type="InterPro" id="IPR058560">
    <property type="entry name" value="DNA_primase_C"/>
</dbReference>
<evidence type="ECO:0000256" key="7">
    <source>
        <dbReference type="HAMAP-Rule" id="MF_00701"/>
    </source>
</evidence>
<evidence type="ECO:0000313" key="10">
    <source>
        <dbReference type="Proteomes" id="UP000199370"/>
    </source>
</evidence>
<gene>
    <name evidence="7" type="primary">priL</name>
    <name evidence="9" type="ORF">SAMN05192554_101109</name>
</gene>
<feature type="binding site" evidence="7">
    <location>
        <position position="324"/>
    </location>
    <ligand>
        <name>[4Fe-4S] cluster</name>
        <dbReference type="ChEBI" id="CHEBI:49883"/>
    </ligand>
</feature>
<comment type="similarity">
    <text evidence="7">Belongs to the eukaryotic-type primase large subunit family.</text>
</comment>
<keyword evidence="6 7" id="KW-0411">Iron-sulfur</keyword>
<keyword evidence="10" id="KW-1185">Reference proteome</keyword>
<keyword evidence="1 7" id="KW-0004">4Fe-4S</keyword>
<dbReference type="Proteomes" id="UP000199370">
    <property type="component" value="Unassembled WGS sequence"/>
</dbReference>
<feature type="binding site" evidence="7">
    <location>
        <position position="236"/>
    </location>
    <ligand>
        <name>[4Fe-4S] cluster</name>
        <dbReference type="ChEBI" id="CHEBI:49883"/>
    </ligand>
</feature>
<evidence type="ECO:0000256" key="6">
    <source>
        <dbReference type="ARBA" id="ARBA00023014"/>
    </source>
</evidence>
<dbReference type="GO" id="GO:0006269">
    <property type="term" value="P:DNA replication, synthesis of primer"/>
    <property type="evidence" value="ECO:0007669"/>
    <property type="project" value="UniProtKB-UniRule"/>
</dbReference>
<keyword evidence="4 7" id="KW-0479">Metal-binding</keyword>
<reference evidence="9 10" key="1">
    <citation type="submission" date="2016-10" db="EMBL/GenBank/DDBJ databases">
        <authorList>
            <person name="de Groot N.N."/>
        </authorList>
    </citation>
    <scope>NUCLEOTIDE SEQUENCE [LARGE SCALE GENOMIC DNA]</scope>
    <source>
        <strain evidence="10">EB21,IBRC-M 10013,KCTC 4048</strain>
    </source>
</reference>
<evidence type="ECO:0000256" key="4">
    <source>
        <dbReference type="ARBA" id="ARBA00022723"/>
    </source>
</evidence>
<dbReference type="GO" id="GO:1990077">
    <property type="term" value="C:primosome complex"/>
    <property type="evidence" value="ECO:0007669"/>
    <property type="project" value="UniProtKB-KW"/>
</dbReference>
<comment type="subunit">
    <text evidence="7">Heterodimer of a small subunit (PriS) and a large subunit (PriL).</text>
</comment>
<sequence length="342" mass="37226">MERLHARYPFFAAAREAVDAAAVDLGELVTRPDEPAVDRAVDRVVSALTDHTIGEPHGDDRIELLSYPVARVVVSLVDDPVVTRTYAKAEAATAHERVLADLDGGDDLKFTTNDTDLTVERLLAEFDLEDEVVPTEDGYEVAVTRYLQLAADLDDPDWRLPRRSLAAGDVPVTRDELLELLRAAIEERVAAGLPFAVPDAIAAELDHAVAAVEDVLSDPAIPTEFADVDPAAFPPCMDALLERARAGEELPDHSWFVLLSFCATVGMHAEEVVAIVDPGDETVAERIRYGVERVATSEGEIAYPPVSCATMQTYGDCVNKDETCETIAHPLSYYETRLAADD</sequence>
<evidence type="ECO:0000256" key="5">
    <source>
        <dbReference type="ARBA" id="ARBA00023004"/>
    </source>
</evidence>
<keyword evidence="3 7" id="KW-0235">DNA replication</keyword>
<evidence type="ECO:0000256" key="3">
    <source>
        <dbReference type="ARBA" id="ARBA00022705"/>
    </source>
</evidence>
<dbReference type="AlphaFoldDB" id="A0A1G9SD77"/>
<dbReference type="RefSeq" id="WP_089731078.1">
    <property type="nucleotide sequence ID" value="NZ_FNIA01000001.1"/>
</dbReference>
<dbReference type="STRING" id="996166.SAMN05192554_101109"/>
<evidence type="ECO:0000256" key="1">
    <source>
        <dbReference type="ARBA" id="ARBA00022485"/>
    </source>
</evidence>
<proteinExistence type="inferred from homology"/>
<dbReference type="HAMAP" id="MF_00701">
    <property type="entry name" value="DNA_primase_lrg_arc"/>
    <property type="match status" value="1"/>
</dbReference>
<comment type="function">
    <text evidence="7">Regulatory subunit of DNA primase, an RNA polymerase that catalyzes the synthesis of short RNA molecules used as primers for DNA polymerase during DNA replication. Stabilizes and modulates the activity of the small subunit, increasing the rate of DNA synthesis, and conferring RNA synthesis capability. The DNA polymerase activity may enable DNA primase to also catalyze primer extension after primer synthesis. May also play a role in DNA repair.</text>
</comment>
<evidence type="ECO:0000259" key="8">
    <source>
        <dbReference type="Pfam" id="PF04104"/>
    </source>
</evidence>
<dbReference type="InterPro" id="IPR023642">
    <property type="entry name" value="DNA_primase_lsu_PriL"/>
</dbReference>
<name>A0A1G9SD77_9EURY</name>
<dbReference type="Pfam" id="PF26466">
    <property type="entry name" value="DNA_primase_lrg_N"/>
    <property type="match status" value="1"/>
</dbReference>
<keyword evidence="2 7" id="KW-0639">Primosome</keyword>
<accession>A0A1G9SD77</accession>
<protein>
    <recommendedName>
        <fullName evidence="7">DNA primase large subunit PriL</fullName>
    </recommendedName>
</protein>
<dbReference type="GO" id="GO:0003899">
    <property type="term" value="F:DNA-directed RNA polymerase activity"/>
    <property type="evidence" value="ECO:0007669"/>
    <property type="project" value="InterPro"/>
</dbReference>
<evidence type="ECO:0000313" key="9">
    <source>
        <dbReference type="EMBL" id="SDM33414.1"/>
    </source>
</evidence>
<dbReference type="Pfam" id="PF04104">
    <property type="entry name" value="DNA_primase_lrg"/>
    <property type="match status" value="1"/>
</dbReference>
<feature type="binding site" evidence="7">
    <location>
        <position position="317"/>
    </location>
    <ligand>
        <name>[4Fe-4S] cluster</name>
        <dbReference type="ChEBI" id="CHEBI:49883"/>
    </ligand>
</feature>
<feature type="binding site" evidence="7">
    <location>
        <position position="308"/>
    </location>
    <ligand>
        <name>[4Fe-4S] cluster</name>
        <dbReference type="ChEBI" id="CHEBI:49883"/>
    </ligand>
</feature>
<dbReference type="GO" id="GO:0051539">
    <property type="term" value="F:4 iron, 4 sulfur cluster binding"/>
    <property type="evidence" value="ECO:0007669"/>
    <property type="project" value="UniProtKB-UniRule"/>
</dbReference>